<keyword evidence="1 4" id="KW-0808">Transferase</keyword>
<dbReference type="EMBL" id="JACSQY010000004">
    <property type="protein sequence ID" value="MBD7908134.1"/>
    <property type="molecule type" value="Genomic_DNA"/>
</dbReference>
<sequence>MIRVFEESDMDALVAIWYEGSLQAHHFIDADYWESQIMDMREKYIPMSETHVLTTHSKVIGFISMVDNYLAALFIDTECQNKGAGKQLLDFEKERKSTIQLKVYKENLSAIRFYKKNSFVIKEELTDEQTEQREYLMEWNGSSYIS</sequence>
<dbReference type="NCBIfam" id="NF007853">
    <property type="entry name" value="PRK10562.1"/>
    <property type="match status" value="1"/>
</dbReference>
<keyword evidence="2 4" id="KW-0012">Acyltransferase</keyword>
<dbReference type="RefSeq" id="WP_191689285.1">
    <property type="nucleotide sequence ID" value="NZ_JACSQY010000004.1"/>
</dbReference>
<dbReference type="InterPro" id="IPR000182">
    <property type="entry name" value="GNAT_dom"/>
</dbReference>
<dbReference type="Gene3D" id="3.40.630.30">
    <property type="match status" value="1"/>
</dbReference>
<dbReference type="Proteomes" id="UP000659496">
    <property type="component" value="Unassembled WGS sequence"/>
</dbReference>
<gene>
    <name evidence="4" type="ORF">H9659_07325</name>
</gene>
<dbReference type="PROSITE" id="PS51186">
    <property type="entry name" value="GNAT"/>
    <property type="match status" value="1"/>
</dbReference>
<evidence type="ECO:0000313" key="4">
    <source>
        <dbReference type="EMBL" id="MBD7908134.1"/>
    </source>
</evidence>
<evidence type="ECO:0000259" key="3">
    <source>
        <dbReference type="PROSITE" id="PS51186"/>
    </source>
</evidence>
<name>A0ABR8PIZ1_9BACL</name>
<accession>A0ABR8PIZ1</accession>
<dbReference type="CDD" id="cd04301">
    <property type="entry name" value="NAT_SF"/>
    <property type="match status" value="1"/>
</dbReference>
<dbReference type="SUPFAM" id="SSF55729">
    <property type="entry name" value="Acyl-CoA N-acyltransferases (Nat)"/>
    <property type="match status" value="1"/>
</dbReference>
<dbReference type="GO" id="GO:0016746">
    <property type="term" value="F:acyltransferase activity"/>
    <property type="evidence" value="ECO:0007669"/>
    <property type="project" value="UniProtKB-KW"/>
</dbReference>
<proteinExistence type="predicted"/>
<comment type="caution">
    <text evidence="4">The sequence shown here is derived from an EMBL/GenBank/DDBJ whole genome shotgun (WGS) entry which is preliminary data.</text>
</comment>
<feature type="domain" description="N-acetyltransferase" evidence="3">
    <location>
        <begin position="1"/>
        <end position="142"/>
    </location>
</feature>
<evidence type="ECO:0000256" key="2">
    <source>
        <dbReference type="ARBA" id="ARBA00023315"/>
    </source>
</evidence>
<dbReference type="PANTHER" id="PTHR43800:SF1">
    <property type="entry name" value="PEPTIDYL-LYSINE N-ACETYLTRANSFERASE YJAB"/>
    <property type="match status" value="1"/>
</dbReference>
<dbReference type="Pfam" id="PF13508">
    <property type="entry name" value="Acetyltransf_7"/>
    <property type="match status" value="1"/>
</dbReference>
<dbReference type="PANTHER" id="PTHR43800">
    <property type="entry name" value="PEPTIDYL-LYSINE N-ACETYLTRANSFERASE YJAB"/>
    <property type="match status" value="1"/>
</dbReference>
<protein>
    <submittedName>
        <fullName evidence="4">N-acetyltransferase</fullName>
        <ecNumber evidence="4">2.3.1.-</ecNumber>
    </submittedName>
</protein>
<keyword evidence="5" id="KW-1185">Reference proteome</keyword>
<dbReference type="InterPro" id="IPR016181">
    <property type="entry name" value="Acyl_CoA_acyltransferase"/>
</dbReference>
<organism evidence="4 5">
    <name type="scientific">Sporosarcina gallistercoris</name>
    <dbReference type="NCBI Taxonomy" id="2762245"/>
    <lineage>
        <taxon>Bacteria</taxon>
        <taxon>Bacillati</taxon>
        <taxon>Bacillota</taxon>
        <taxon>Bacilli</taxon>
        <taxon>Bacillales</taxon>
        <taxon>Caryophanaceae</taxon>
        <taxon>Sporosarcina</taxon>
    </lineage>
</organism>
<evidence type="ECO:0000256" key="1">
    <source>
        <dbReference type="ARBA" id="ARBA00022679"/>
    </source>
</evidence>
<dbReference type="EC" id="2.3.1.-" evidence="4"/>
<evidence type="ECO:0000313" key="5">
    <source>
        <dbReference type="Proteomes" id="UP000659496"/>
    </source>
</evidence>
<reference evidence="4 5" key="1">
    <citation type="submission" date="2020-08" db="EMBL/GenBank/DDBJ databases">
        <title>A Genomic Blueprint of the Chicken Gut Microbiome.</title>
        <authorList>
            <person name="Gilroy R."/>
            <person name="Ravi A."/>
            <person name="Getino M."/>
            <person name="Pursley I."/>
            <person name="Horton D.L."/>
            <person name="Alikhan N.-F."/>
            <person name="Baker D."/>
            <person name="Gharbi K."/>
            <person name="Hall N."/>
            <person name="Watson M."/>
            <person name="Adriaenssens E.M."/>
            <person name="Foster-Nyarko E."/>
            <person name="Jarju S."/>
            <person name="Secka A."/>
            <person name="Antonio M."/>
            <person name="Oren A."/>
            <person name="Chaudhuri R."/>
            <person name="La Ragione R.M."/>
            <person name="Hildebrand F."/>
            <person name="Pallen M.J."/>
        </authorList>
    </citation>
    <scope>NUCLEOTIDE SEQUENCE [LARGE SCALE GENOMIC DNA]</scope>
    <source>
        <strain evidence="4 5">Sa3CUA8</strain>
    </source>
</reference>